<dbReference type="EC" id="2.7.11.1" evidence="1"/>
<dbReference type="NCBIfam" id="NF038151">
    <property type="entry name" value="lanthi_synth_III"/>
    <property type="match status" value="1"/>
</dbReference>
<evidence type="ECO:0000259" key="8">
    <source>
        <dbReference type="PROSITE" id="PS50011"/>
    </source>
</evidence>
<evidence type="ECO:0000256" key="7">
    <source>
        <dbReference type="SAM" id="MobiDB-lite"/>
    </source>
</evidence>
<dbReference type="PANTHER" id="PTHR43289">
    <property type="entry name" value="MITOGEN-ACTIVATED PROTEIN KINASE KINASE KINASE 20-RELATED"/>
    <property type="match status" value="1"/>
</dbReference>
<keyword evidence="10" id="KW-1185">Reference proteome</keyword>
<evidence type="ECO:0000256" key="3">
    <source>
        <dbReference type="ARBA" id="ARBA00022679"/>
    </source>
</evidence>
<evidence type="ECO:0000256" key="6">
    <source>
        <dbReference type="ARBA" id="ARBA00022840"/>
    </source>
</evidence>
<keyword evidence="6" id="KW-0067">ATP-binding</keyword>
<dbReference type="EMBL" id="JAMQAW010000034">
    <property type="protein sequence ID" value="MCM2391893.1"/>
    <property type="molecule type" value="Genomic_DNA"/>
</dbReference>
<dbReference type="Pfam" id="PF25816">
    <property type="entry name" value="RamC_N"/>
    <property type="match status" value="1"/>
</dbReference>
<proteinExistence type="predicted"/>
<comment type="caution">
    <text evidence="9">The sequence shown here is derived from an EMBL/GenBank/DDBJ whole genome shotgun (WGS) entry which is preliminary data.</text>
</comment>
<dbReference type="InterPro" id="IPR053524">
    <property type="entry name" value="Aerial_hyphae_peptide-synth"/>
</dbReference>
<name>A0ABT0UTK8_9ACTN</name>
<sequence length="871" mass="92990">MLAQGDLAADPYHVDTLDRVRDHDTRWAHSDRPAPPGWRRGESGGWVHLRPGSVTLPPQGWKIHVSATADAAPTALERVWDHCVAHNLTFKFLRSRTMVELANSKQAARSASGKVVTIYPADTQELEQTLKELDPLLAGIRGPYVLSDLRWERGPLYLRYGGFSTRYCFTSDGGYTPAIGTPEGELVPDVRGTSFKVPSWVEVPAFVAAAVRRADAQPRGAFPYRVEKALHFSNSGGVYRAVEKSTGRTVLLREARPYAGVDSLGRDAVERLTGEEAVLERLAGLDCVPRVHGRIEHWEHHFLVEEFVEGEQLHEAIGRRHPLFRPTPPGPGALADYTAWALGVADRIEAAIGALHALGVVYGDLQPGNVIVRPDGGICLVDFETAFDHTPESGTDGGRVPVAPGLSTAGFTAPWARSGTAIDLYALSCLRLALFCPLTPLMRFDSAKANSLTAWASSGFPVPAGFITRLRTELAAPSSTSAPTSHPGGDGDSKDSIEADGGVLAVAGLRDAILASATPERPDRLFPGDIRQFDQQACTLSHGAAGVLHALHVSADDTDPVPAEHIDWLLSATERARWIRPGLYDGLGGIAYVLAELGRPEAAREALDRMSRIDTARCGAGLGSGLAGIGLTWLHFGHPEEAARVAAPLERALADGAGPAVNGTGLLEGWSGAALFLIELYARTGEERYAKAAEQALARDLAHCGVPPGPDGPVPTDPAGPKTSPVVQVRKGQRWLSALDGGSAGIGIALHAYVRHREDAHFAGLLDRVRAGLNAELMLAPGLMNGHAGLLYALACLDGSETARQTQLRALRLHAIRLRDRTGFALDGMLRLSTDLATGTAGVLVAVHAATRGRPQDALPLISWPPADERR</sequence>
<dbReference type="InterPro" id="IPR011009">
    <property type="entry name" value="Kinase-like_dom_sf"/>
</dbReference>
<dbReference type="RefSeq" id="WP_250922223.1">
    <property type="nucleotide sequence ID" value="NZ_JAMQAW010000034.1"/>
</dbReference>
<dbReference type="InterPro" id="IPR007822">
    <property type="entry name" value="LANC-like"/>
</dbReference>
<dbReference type="InterPro" id="IPR000719">
    <property type="entry name" value="Prot_kinase_dom"/>
</dbReference>
<gene>
    <name evidence="9" type="primary">lanKC</name>
    <name evidence="9" type="ORF">NBG84_27010</name>
</gene>
<dbReference type="InterPro" id="IPR058053">
    <property type="entry name" value="RamC_C"/>
</dbReference>
<dbReference type="SMART" id="SM01260">
    <property type="entry name" value="LANC_like"/>
    <property type="match status" value="1"/>
</dbReference>
<dbReference type="Pfam" id="PF00069">
    <property type="entry name" value="Pkinase"/>
    <property type="match status" value="1"/>
</dbReference>
<evidence type="ECO:0000313" key="10">
    <source>
        <dbReference type="Proteomes" id="UP001431429"/>
    </source>
</evidence>
<organism evidence="9 10">
    <name type="scientific">Streptomyces albipurpureus</name>
    <dbReference type="NCBI Taxonomy" id="2897419"/>
    <lineage>
        <taxon>Bacteria</taxon>
        <taxon>Bacillati</taxon>
        <taxon>Actinomycetota</taxon>
        <taxon>Actinomycetes</taxon>
        <taxon>Kitasatosporales</taxon>
        <taxon>Streptomycetaceae</taxon>
        <taxon>Streptomyces</taxon>
    </lineage>
</organism>
<evidence type="ECO:0000256" key="1">
    <source>
        <dbReference type="ARBA" id="ARBA00012513"/>
    </source>
</evidence>
<feature type="domain" description="Protein kinase" evidence="8">
    <location>
        <begin position="224"/>
        <end position="545"/>
    </location>
</feature>
<keyword evidence="3" id="KW-0808">Transferase</keyword>
<dbReference type="Proteomes" id="UP001431429">
    <property type="component" value="Unassembled WGS sequence"/>
</dbReference>
<evidence type="ECO:0000313" key="9">
    <source>
        <dbReference type="EMBL" id="MCM2391893.1"/>
    </source>
</evidence>
<evidence type="ECO:0000256" key="2">
    <source>
        <dbReference type="ARBA" id="ARBA00022527"/>
    </source>
</evidence>
<feature type="region of interest" description="Disordered" evidence="7">
    <location>
        <begin position="477"/>
        <end position="497"/>
    </location>
</feature>
<dbReference type="Gene3D" id="1.50.10.20">
    <property type="match status" value="2"/>
</dbReference>
<keyword evidence="4" id="KW-0547">Nucleotide-binding</keyword>
<protein>
    <recommendedName>
        <fullName evidence="1">non-specific serine/threonine protein kinase</fullName>
        <ecNumber evidence="1">2.7.11.1</ecNumber>
    </recommendedName>
</protein>
<dbReference type="SUPFAM" id="SSF56112">
    <property type="entry name" value="Protein kinase-like (PK-like)"/>
    <property type="match status" value="1"/>
</dbReference>
<dbReference type="PANTHER" id="PTHR43289:SF6">
    <property type="entry name" value="SERINE_THREONINE-PROTEIN KINASE NEKL-3"/>
    <property type="match status" value="1"/>
</dbReference>
<dbReference type="InterPro" id="IPR057929">
    <property type="entry name" value="RamC_N"/>
</dbReference>
<keyword evidence="2" id="KW-0723">Serine/threonine-protein kinase</keyword>
<dbReference type="SUPFAM" id="SSF158745">
    <property type="entry name" value="LanC-like"/>
    <property type="match status" value="1"/>
</dbReference>
<dbReference type="CDD" id="cd04791">
    <property type="entry name" value="LanC_SerThrkinase"/>
    <property type="match status" value="1"/>
</dbReference>
<dbReference type="SMART" id="SM00220">
    <property type="entry name" value="S_TKc"/>
    <property type="match status" value="1"/>
</dbReference>
<accession>A0ABT0UTK8</accession>
<dbReference type="PROSITE" id="PS50011">
    <property type="entry name" value="PROTEIN_KINASE_DOM"/>
    <property type="match status" value="1"/>
</dbReference>
<evidence type="ECO:0000256" key="5">
    <source>
        <dbReference type="ARBA" id="ARBA00022777"/>
    </source>
</evidence>
<dbReference type="Gene3D" id="1.10.510.10">
    <property type="entry name" value="Transferase(Phosphotransferase) domain 1"/>
    <property type="match status" value="1"/>
</dbReference>
<keyword evidence="5" id="KW-0418">Kinase</keyword>
<evidence type="ECO:0000256" key="4">
    <source>
        <dbReference type="ARBA" id="ARBA00022741"/>
    </source>
</evidence>
<reference evidence="9" key="1">
    <citation type="submission" date="2022-06" db="EMBL/GenBank/DDBJ databases">
        <title>Genome public.</title>
        <authorList>
            <person name="Sun Q."/>
        </authorList>
    </citation>
    <scope>NUCLEOTIDE SEQUENCE</scope>
    <source>
        <strain evidence="9">CWNU-1</strain>
    </source>
</reference>